<reference evidence="1 2" key="1">
    <citation type="submission" date="2019-11" db="EMBL/GenBank/DDBJ databases">
        <authorList>
            <person name="Jiao W.-B."/>
            <person name="Schneeberger K."/>
        </authorList>
    </citation>
    <scope>NUCLEOTIDE SEQUENCE [LARGE SCALE GENOMIC DNA]</scope>
    <source>
        <strain evidence="2">cv. An-1</strain>
    </source>
</reference>
<sequence length="75" mass="8410">MVQVVPRVVEESSTGEALDEMMVMVNRQSDVEKGPKVEILIGLRRTSRNFSSTRMGVKQVLSSGGFRGNELKQLW</sequence>
<evidence type="ECO:0000313" key="2">
    <source>
        <dbReference type="Proteomes" id="UP000426265"/>
    </source>
</evidence>
<accession>A0A654G6W1</accession>
<name>A0A654G6W1_ARATH</name>
<dbReference type="AlphaFoldDB" id="A0A654G6W1"/>
<dbReference type="EMBL" id="CACRSJ010000110">
    <property type="protein sequence ID" value="VYS68564.1"/>
    <property type="molecule type" value="Genomic_DNA"/>
</dbReference>
<gene>
    <name evidence="1" type="ORF">AN1_LOCUS23952</name>
</gene>
<proteinExistence type="predicted"/>
<organism evidence="1 2">
    <name type="scientific">Arabidopsis thaliana</name>
    <name type="common">Mouse-ear cress</name>
    <dbReference type="NCBI Taxonomy" id="3702"/>
    <lineage>
        <taxon>Eukaryota</taxon>
        <taxon>Viridiplantae</taxon>
        <taxon>Streptophyta</taxon>
        <taxon>Embryophyta</taxon>
        <taxon>Tracheophyta</taxon>
        <taxon>Spermatophyta</taxon>
        <taxon>Magnoliopsida</taxon>
        <taxon>eudicotyledons</taxon>
        <taxon>Gunneridae</taxon>
        <taxon>Pentapetalae</taxon>
        <taxon>rosids</taxon>
        <taxon>malvids</taxon>
        <taxon>Brassicales</taxon>
        <taxon>Brassicaceae</taxon>
        <taxon>Camelineae</taxon>
        <taxon>Arabidopsis</taxon>
    </lineage>
</organism>
<protein>
    <submittedName>
        <fullName evidence="1">Uncharacterized protein</fullName>
    </submittedName>
</protein>
<evidence type="ECO:0000313" key="1">
    <source>
        <dbReference type="EMBL" id="VYS68564.1"/>
    </source>
</evidence>
<dbReference type="Proteomes" id="UP000426265">
    <property type="component" value="Unassembled WGS sequence"/>
</dbReference>